<accession>A0A8J8NQL6</accession>
<dbReference type="InterPro" id="IPR036300">
    <property type="entry name" value="MIR_dom_sf"/>
</dbReference>
<dbReference type="SUPFAM" id="SSF47473">
    <property type="entry name" value="EF-hand"/>
    <property type="match status" value="1"/>
</dbReference>
<feature type="domain" description="EF-hand" evidence="2">
    <location>
        <begin position="330"/>
        <end position="365"/>
    </location>
</feature>
<dbReference type="SMART" id="SM00054">
    <property type="entry name" value="EFh"/>
    <property type="match status" value="3"/>
</dbReference>
<dbReference type="InterPro" id="IPR018247">
    <property type="entry name" value="EF_Hand_1_Ca_BS"/>
</dbReference>
<evidence type="ECO:0000256" key="1">
    <source>
        <dbReference type="ARBA" id="ARBA00022837"/>
    </source>
</evidence>
<dbReference type="OrthoDB" id="444540at2759"/>
<keyword evidence="1" id="KW-0106">Calcium</keyword>
<gene>
    <name evidence="3" type="ORF">FGO68_gene9316</name>
</gene>
<dbReference type="GO" id="GO:0031514">
    <property type="term" value="C:motile cilium"/>
    <property type="evidence" value="ECO:0007669"/>
    <property type="project" value="TreeGrafter"/>
</dbReference>
<dbReference type="Pfam" id="PF13499">
    <property type="entry name" value="EF-hand_7"/>
    <property type="match status" value="1"/>
</dbReference>
<keyword evidence="4" id="KW-1185">Reference proteome</keyword>
<dbReference type="Gene3D" id="1.10.238.10">
    <property type="entry name" value="EF-hand"/>
    <property type="match status" value="2"/>
</dbReference>
<sequence length="498" mass="56827">MHCEQFKLNKIRNIKMYFTRQQLEGGQRYGHKTRVGNWSEDWEGQDTQLKDYMKKKDQNVLGINLTQQKFAKSLQRVPQTFSKDGYVRFGDSILLKNKATNGVLVFDQGDKITSHDEAYACTTSGKEVGPCARSVLVITKAEDDGAPDNVLRYGQKIRFESTNYFIGKKTYLHSCQISPLAFARFSRNQEVCMITKNIYNTVWKIVHVNPNFRVSSIGEPVTAHDEIVIEHCATAQFLSSDKIKYMNEFGLEYEVSVFSQTTNNKSQALNLEKVGRLTVDQPTKLQAESNTWAIITALDPALAEPVAQVKYTVEDLIREVKERLRDRGSLGIRGLSRVFKQLDNNGNGQIEQSEFYWGLRDIGLSLTEEEASSVLKHFDRDGNGLVSFDEFLRTLRGEINASRLAWIKKAYQKLDVNGDGTVRLDDIAKLYDVSRHPDVVQGRKEPKQVYLEFMRLWDTQVADGIVTIEEFLDYYADVSASIDSDEYFGAMMQSAWKI</sequence>
<protein>
    <recommendedName>
        <fullName evidence="2">EF-hand domain-containing protein</fullName>
    </recommendedName>
</protein>
<proteinExistence type="predicted"/>
<dbReference type="PROSITE" id="PS50222">
    <property type="entry name" value="EF_HAND_2"/>
    <property type="match status" value="3"/>
</dbReference>
<reference evidence="3" key="1">
    <citation type="submission" date="2019-06" db="EMBL/GenBank/DDBJ databases">
        <authorList>
            <person name="Zheng W."/>
        </authorList>
    </citation>
    <scope>NUCLEOTIDE SEQUENCE</scope>
    <source>
        <strain evidence="3">QDHG01</strain>
    </source>
</reference>
<comment type="caution">
    <text evidence="3">The sequence shown here is derived from an EMBL/GenBank/DDBJ whole genome shotgun (WGS) entry which is preliminary data.</text>
</comment>
<dbReference type="InterPro" id="IPR055325">
    <property type="entry name" value="CF161"/>
</dbReference>
<dbReference type="AlphaFoldDB" id="A0A8J8NQL6"/>
<dbReference type="PANTHER" id="PTHR24274:SF1">
    <property type="entry name" value="CILIA- AND FLAGELLA-ASSOCIATED PROTEIN 161"/>
    <property type="match status" value="1"/>
</dbReference>
<evidence type="ECO:0000313" key="3">
    <source>
        <dbReference type="EMBL" id="TNV79737.1"/>
    </source>
</evidence>
<dbReference type="SUPFAM" id="SSF82109">
    <property type="entry name" value="MIR domain"/>
    <property type="match status" value="1"/>
</dbReference>
<dbReference type="GO" id="GO:0060271">
    <property type="term" value="P:cilium assembly"/>
    <property type="evidence" value="ECO:0007669"/>
    <property type="project" value="TreeGrafter"/>
</dbReference>
<dbReference type="CDD" id="cd00051">
    <property type="entry name" value="EFh"/>
    <property type="match status" value="2"/>
</dbReference>
<dbReference type="GO" id="GO:0005509">
    <property type="term" value="F:calcium ion binding"/>
    <property type="evidence" value="ECO:0007669"/>
    <property type="project" value="InterPro"/>
</dbReference>
<evidence type="ECO:0000313" key="4">
    <source>
        <dbReference type="Proteomes" id="UP000785679"/>
    </source>
</evidence>
<dbReference type="InterPro" id="IPR002048">
    <property type="entry name" value="EF_hand_dom"/>
</dbReference>
<dbReference type="InterPro" id="IPR011992">
    <property type="entry name" value="EF-hand-dom_pair"/>
</dbReference>
<name>A0A8J8NQL6_HALGN</name>
<dbReference type="PANTHER" id="PTHR24274">
    <property type="entry name" value="CILIA- AND FLAGELLA-ASSOCIATED PROTEIN 161"/>
    <property type="match status" value="1"/>
</dbReference>
<feature type="domain" description="EF-hand" evidence="2">
    <location>
        <begin position="402"/>
        <end position="437"/>
    </location>
</feature>
<dbReference type="Gene3D" id="2.80.10.50">
    <property type="match status" value="1"/>
</dbReference>
<dbReference type="EMBL" id="RRYP01008496">
    <property type="protein sequence ID" value="TNV79737.1"/>
    <property type="molecule type" value="Genomic_DNA"/>
</dbReference>
<dbReference type="Pfam" id="PF24569">
    <property type="entry name" value="CFAP161"/>
    <property type="match status" value="1"/>
</dbReference>
<organism evidence="3 4">
    <name type="scientific">Halteria grandinella</name>
    <dbReference type="NCBI Taxonomy" id="5974"/>
    <lineage>
        <taxon>Eukaryota</taxon>
        <taxon>Sar</taxon>
        <taxon>Alveolata</taxon>
        <taxon>Ciliophora</taxon>
        <taxon>Intramacronucleata</taxon>
        <taxon>Spirotrichea</taxon>
        <taxon>Stichotrichia</taxon>
        <taxon>Sporadotrichida</taxon>
        <taxon>Halteriidae</taxon>
        <taxon>Halteria</taxon>
    </lineage>
</organism>
<dbReference type="PROSITE" id="PS00018">
    <property type="entry name" value="EF_HAND_1"/>
    <property type="match status" value="2"/>
</dbReference>
<evidence type="ECO:0000259" key="2">
    <source>
        <dbReference type="PROSITE" id="PS50222"/>
    </source>
</evidence>
<feature type="domain" description="EF-hand" evidence="2">
    <location>
        <begin position="366"/>
        <end position="401"/>
    </location>
</feature>
<dbReference type="Proteomes" id="UP000785679">
    <property type="component" value="Unassembled WGS sequence"/>
</dbReference>